<dbReference type="InterPro" id="IPR045023">
    <property type="entry name" value="FATA/B"/>
</dbReference>
<organism evidence="4 5">
    <name type="scientific">Flagellimonas allohymeniacidonis</name>
    <dbReference type="NCBI Taxonomy" id="2517819"/>
    <lineage>
        <taxon>Bacteria</taxon>
        <taxon>Pseudomonadati</taxon>
        <taxon>Bacteroidota</taxon>
        <taxon>Flavobacteriia</taxon>
        <taxon>Flavobacteriales</taxon>
        <taxon>Flavobacteriaceae</taxon>
        <taxon>Flagellimonas</taxon>
    </lineage>
</organism>
<dbReference type="Pfam" id="PF01643">
    <property type="entry name" value="Acyl-ACP_TE"/>
    <property type="match status" value="1"/>
</dbReference>
<name>A0A4Q8QH10_9FLAO</name>
<protein>
    <submittedName>
        <fullName evidence="4">Acyl-CoA thioesterase</fullName>
    </submittedName>
</protein>
<evidence type="ECO:0000313" key="5">
    <source>
        <dbReference type="Proteomes" id="UP000291981"/>
    </source>
</evidence>
<evidence type="ECO:0000259" key="3">
    <source>
        <dbReference type="Pfam" id="PF01643"/>
    </source>
</evidence>
<sequence>MQVFEQHRKVAPKDLDELDHVNNVRYVEWVQEMSKKHWNHAANAQMKKDMIWVVRRHDIVYHKSAKLDDTLRLSTFIKENKGPISTRIVEIHDNKTDQLLVKATTDWCLLDAKTLRPKRVPEAVTTLFEKV</sequence>
<feature type="domain" description="Acyl-ACP thioesterase N-terminal hotdog" evidence="3">
    <location>
        <begin position="3"/>
        <end position="126"/>
    </location>
</feature>
<dbReference type="OrthoDB" id="9801517at2"/>
<dbReference type="SUPFAM" id="SSF54637">
    <property type="entry name" value="Thioesterase/thiol ester dehydrase-isomerase"/>
    <property type="match status" value="1"/>
</dbReference>
<dbReference type="EMBL" id="SGIU01000001">
    <property type="protein sequence ID" value="TAI49037.1"/>
    <property type="molecule type" value="Genomic_DNA"/>
</dbReference>
<proteinExistence type="inferred from homology"/>
<dbReference type="RefSeq" id="WP_130610179.1">
    <property type="nucleotide sequence ID" value="NZ_SGIU01000001.1"/>
</dbReference>
<comment type="caution">
    <text evidence="4">The sequence shown here is derived from an EMBL/GenBank/DDBJ whole genome shotgun (WGS) entry which is preliminary data.</text>
</comment>
<evidence type="ECO:0000256" key="2">
    <source>
        <dbReference type="ARBA" id="ARBA00022946"/>
    </source>
</evidence>
<comment type="similarity">
    <text evidence="1">Belongs to the acyl-ACP thioesterase family.</text>
</comment>
<dbReference type="GO" id="GO:0000036">
    <property type="term" value="F:acyl carrier activity"/>
    <property type="evidence" value="ECO:0007669"/>
    <property type="project" value="TreeGrafter"/>
</dbReference>
<reference evidence="4 5" key="1">
    <citation type="submission" date="2019-02" db="EMBL/GenBank/DDBJ databases">
        <title>Draft genome sequence of Muricauda sp. 176CP4-71.</title>
        <authorList>
            <person name="Park J.-S."/>
        </authorList>
    </citation>
    <scope>NUCLEOTIDE SEQUENCE [LARGE SCALE GENOMIC DNA]</scope>
    <source>
        <strain evidence="4 5">176CP4-71</strain>
    </source>
</reference>
<dbReference type="PANTHER" id="PTHR31727">
    <property type="entry name" value="OLEOYL-ACYL CARRIER PROTEIN THIOESTERASE 1, CHLOROPLASTIC"/>
    <property type="match status" value="1"/>
</dbReference>
<evidence type="ECO:0000313" key="4">
    <source>
        <dbReference type="EMBL" id="TAI49037.1"/>
    </source>
</evidence>
<evidence type="ECO:0000256" key="1">
    <source>
        <dbReference type="ARBA" id="ARBA00006500"/>
    </source>
</evidence>
<dbReference type="InterPro" id="IPR002864">
    <property type="entry name" value="Acyl-ACP_thioesterase_NHD"/>
</dbReference>
<dbReference type="Proteomes" id="UP000291981">
    <property type="component" value="Unassembled WGS sequence"/>
</dbReference>
<accession>A0A4Q8QH10</accession>
<dbReference type="PANTHER" id="PTHR31727:SF6">
    <property type="entry name" value="OLEOYL-ACYL CARRIER PROTEIN THIOESTERASE 1, CHLOROPLASTIC"/>
    <property type="match status" value="1"/>
</dbReference>
<keyword evidence="2" id="KW-0809">Transit peptide</keyword>
<dbReference type="CDD" id="cd00586">
    <property type="entry name" value="4HBT"/>
    <property type="match status" value="1"/>
</dbReference>
<keyword evidence="5" id="KW-1185">Reference proteome</keyword>
<dbReference type="GO" id="GO:0016297">
    <property type="term" value="F:fatty acyl-[ACP] hydrolase activity"/>
    <property type="evidence" value="ECO:0007669"/>
    <property type="project" value="InterPro"/>
</dbReference>
<dbReference type="AlphaFoldDB" id="A0A4Q8QH10"/>
<gene>
    <name evidence="4" type="ORF">EW142_04375</name>
</gene>
<dbReference type="InterPro" id="IPR029069">
    <property type="entry name" value="HotDog_dom_sf"/>
</dbReference>
<dbReference type="Gene3D" id="3.10.129.10">
    <property type="entry name" value="Hotdog Thioesterase"/>
    <property type="match status" value="1"/>
</dbReference>